<protein>
    <submittedName>
        <fullName evidence="2">Uncharacterized protein</fullName>
    </submittedName>
</protein>
<dbReference type="AlphaFoldDB" id="A0A1H8SD07"/>
<dbReference type="EMBL" id="FOEF01000002">
    <property type="protein sequence ID" value="SEO76455.1"/>
    <property type="molecule type" value="Genomic_DNA"/>
</dbReference>
<reference evidence="2 3" key="1">
    <citation type="submission" date="2016-10" db="EMBL/GenBank/DDBJ databases">
        <authorList>
            <person name="de Groot N.N."/>
        </authorList>
    </citation>
    <scope>NUCLEOTIDE SEQUENCE [LARGE SCALE GENOMIC DNA]</scope>
    <source>
        <strain evidence="2 3">DSM 44993</strain>
    </source>
</reference>
<sequence length="74" mass="7558">MVSTGAVTATARAVRTGSPAWGTGAPGGEGGGVKRSRESMWCQRFTSRYSTRQLPAQATAASAGNQVRVVMASA</sequence>
<evidence type="ECO:0000256" key="1">
    <source>
        <dbReference type="SAM" id="MobiDB-lite"/>
    </source>
</evidence>
<dbReference type="Proteomes" id="UP000198582">
    <property type="component" value="Unassembled WGS sequence"/>
</dbReference>
<evidence type="ECO:0000313" key="2">
    <source>
        <dbReference type="EMBL" id="SEO76455.1"/>
    </source>
</evidence>
<proteinExistence type="predicted"/>
<gene>
    <name evidence="2" type="ORF">SAMN04489732_10242</name>
</gene>
<name>A0A1H8SD07_9PSEU</name>
<organism evidence="2 3">
    <name type="scientific">Amycolatopsis saalfeldensis</name>
    <dbReference type="NCBI Taxonomy" id="394193"/>
    <lineage>
        <taxon>Bacteria</taxon>
        <taxon>Bacillati</taxon>
        <taxon>Actinomycetota</taxon>
        <taxon>Actinomycetes</taxon>
        <taxon>Pseudonocardiales</taxon>
        <taxon>Pseudonocardiaceae</taxon>
        <taxon>Amycolatopsis</taxon>
    </lineage>
</organism>
<evidence type="ECO:0000313" key="3">
    <source>
        <dbReference type="Proteomes" id="UP000198582"/>
    </source>
</evidence>
<accession>A0A1H8SD07</accession>
<keyword evidence="3" id="KW-1185">Reference proteome</keyword>
<feature type="compositionally biased region" description="Gly residues" evidence="1">
    <location>
        <begin position="24"/>
        <end position="33"/>
    </location>
</feature>
<dbReference type="STRING" id="394193.SAMN04489732_10242"/>
<feature type="region of interest" description="Disordered" evidence="1">
    <location>
        <begin position="1"/>
        <end position="38"/>
    </location>
</feature>
<feature type="compositionally biased region" description="Low complexity" evidence="1">
    <location>
        <begin position="1"/>
        <end position="17"/>
    </location>
</feature>